<feature type="domain" description="AMP-dependent synthetase/ligase" evidence="1">
    <location>
        <begin position="6"/>
        <end position="355"/>
    </location>
</feature>
<accession>A0ABV5KAG1</accession>
<evidence type="ECO:0000259" key="2">
    <source>
        <dbReference type="Pfam" id="PF13193"/>
    </source>
</evidence>
<dbReference type="PANTHER" id="PTHR43767">
    <property type="entry name" value="LONG-CHAIN-FATTY-ACID--COA LIGASE"/>
    <property type="match status" value="1"/>
</dbReference>
<dbReference type="PANTHER" id="PTHR43767:SF7">
    <property type="entry name" value="MEDIUM_LONG-CHAIN-FATTY-ACID--COA LIGASE FADD8"/>
    <property type="match status" value="1"/>
</dbReference>
<dbReference type="Gene3D" id="3.30.300.30">
    <property type="match status" value="1"/>
</dbReference>
<gene>
    <name evidence="3" type="ORF">ACFFRI_11765</name>
</gene>
<dbReference type="EMBL" id="JBHMDG010000012">
    <property type="protein sequence ID" value="MFB9313721.1"/>
    <property type="molecule type" value="Genomic_DNA"/>
</dbReference>
<dbReference type="InterPro" id="IPR045851">
    <property type="entry name" value="AMP-bd_C_sf"/>
</dbReference>
<keyword evidence="4" id="KW-1185">Reference proteome</keyword>
<dbReference type="Pfam" id="PF13193">
    <property type="entry name" value="AMP-binding_C"/>
    <property type="match status" value="1"/>
</dbReference>
<proteinExistence type="predicted"/>
<name>A0ABV5KAG1_9ACTN</name>
<evidence type="ECO:0000313" key="3">
    <source>
        <dbReference type="EMBL" id="MFB9313721.1"/>
    </source>
</evidence>
<dbReference type="Pfam" id="PF00501">
    <property type="entry name" value="AMP-binding"/>
    <property type="match status" value="1"/>
</dbReference>
<reference evidence="3 4" key="1">
    <citation type="submission" date="2024-09" db="EMBL/GenBank/DDBJ databases">
        <authorList>
            <person name="Sun Q."/>
            <person name="Mori K."/>
        </authorList>
    </citation>
    <scope>NUCLEOTIDE SEQUENCE [LARGE SCALE GENOMIC DNA]</scope>
    <source>
        <strain evidence="3 4">JCM 9626</strain>
    </source>
</reference>
<dbReference type="SUPFAM" id="SSF56801">
    <property type="entry name" value="Acetyl-CoA synthetase-like"/>
    <property type="match status" value="1"/>
</dbReference>
<dbReference type="InterPro" id="IPR025110">
    <property type="entry name" value="AMP-bd_C"/>
</dbReference>
<sequence length="511" mass="55835">MYPGTWATTHPDKPALVMAGSGRTLTYAELDDRSLRLAHRLRAAGLRPGDVVALVSDNTPEAYEVYWAALRSGLYITAVNHHLSADEASYIVRDCGARALVVSAAKAALVEALDVDVEERLAFGGPVASYGDYEAALADAGDDPLPEQPHGDDLLYSSGTTGRPKGIKLPLPDYAVDEPGYKYVTIFGGLYGFDTSTVYLSPAPVYHAAPLRFGGVVHALGGTLVMMERFDPEDFLAAVQEHRVTHTQMVPTMFVRLLKLDEPVRASYDLSSLRCVVHAAAPCPVEVKHRMIEWLGPIVNEYYASTEANGGTMIDSEQWLAHPGSVGVPLIGRPRICGPDGAELPAGEIGTLYFEREEFEGAPFEYHNDPDKTASTQHPDHPNWTTVGDLGYLDPDGFLYLTDRQAFMIISGGVNIYPQEIEDLFSLHPAVLDIAVLGVPDDEMGERVVAFVQPAPGVEGDESLATELTSYARERIAHFKVPREIHFRDELPRTPTGKMVKGRLREEYATS</sequence>
<dbReference type="InterPro" id="IPR050237">
    <property type="entry name" value="ATP-dep_AMP-bd_enzyme"/>
</dbReference>
<dbReference type="Gene3D" id="3.40.50.12780">
    <property type="entry name" value="N-terminal domain of ligase-like"/>
    <property type="match status" value="1"/>
</dbReference>
<dbReference type="InterPro" id="IPR020845">
    <property type="entry name" value="AMP-binding_CS"/>
</dbReference>
<feature type="domain" description="AMP-binding enzyme C-terminal" evidence="2">
    <location>
        <begin position="420"/>
        <end position="498"/>
    </location>
</feature>
<dbReference type="RefSeq" id="WP_140007685.1">
    <property type="nucleotide sequence ID" value="NZ_JBHMDG010000012.1"/>
</dbReference>
<evidence type="ECO:0000259" key="1">
    <source>
        <dbReference type="Pfam" id="PF00501"/>
    </source>
</evidence>
<comment type="caution">
    <text evidence="3">The sequence shown here is derived from an EMBL/GenBank/DDBJ whole genome shotgun (WGS) entry which is preliminary data.</text>
</comment>
<dbReference type="Proteomes" id="UP001589750">
    <property type="component" value="Unassembled WGS sequence"/>
</dbReference>
<protein>
    <submittedName>
        <fullName evidence="3">Acyl-CoA synthetase</fullName>
    </submittedName>
</protein>
<organism evidence="3 4">
    <name type="scientific">Nocardioides plantarum</name>
    <dbReference type="NCBI Taxonomy" id="29299"/>
    <lineage>
        <taxon>Bacteria</taxon>
        <taxon>Bacillati</taxon>
        <taxon>Actinomycetota</taxon>
        <taxon>Actinomycetes</taxon>
        <taxon>Propionibacteriales</taxon>
        <taxon>Nocardioidaceae</taxon>
        <taxon>Nocardioides</taxon>
    </lineage>
</organism>
<dbReference type="PROSITE" id="PS00455">
    <property type="entry name" value="AMP_BINDING"/>
    <property type="match status" value="1"/>
</dbReference>
<dbReference type="InterPro" id="IPR042099">
    <property type="entry name" value="ANL_N_sf"/>
</dbReference>
<dbReference type="InterPro" id="IPR000873">
    <property type="entry name" value="AMP-dep_synth/lig_dom"/>
</dbReference>
<evidence type="ECO:0000313" key="4">
    <source>
        <dbReference type="Proteomes" id="UP001589750"/>
    </source>
</evidence>